<organism evidence="2 3">
    <name type="scientific">Streblomastix strix</name>
    <dbReference type="NCBI Taxonomy" id="222440"/>
    <lineage>
        <taxon>Eukaryota</taxon>
        <taxon>Metamonada</taxon>
        <taxon>Preaxostyla</taxon>
        <taxon>Oxymonadida</taxon>
        <taxon>Streblomastigidae</taxon>
        <taxon>Streblomastix</taxon>
    </lineage>
</organism>
<dbReference type="AlphaFoldDB" id="A0A5J4WP95"/>
<accession>A0A5J4WP95</accession>
<gene>
    <name evidence="2" type="ORF">EZS28_007723</name>
</gene>
<evidence type="ECO:0000313" key="3">
    <source>
        <dbReference type="Proteomes" id="UP000324800"/>
    </source>
</evidence>
<dbReference type="Proteomes" id="UP000324800">
    <property type="component" value="Unassembled WGS sequence"/>
</dbReference>
<comment type="caution">
    <text evidence="2">The sequence shown here is derived from an EMBL/GenBank/DDBJ whole genome shotgun (WGS) entry which is preliminary data.</text>
</comment>
<reference evidence="2 3" key="1">
    <citation type="submission" date="2019-03" db="EMBL/GenBank/DDBJ databases">
        <title>Single cell metagenomics reveals metabolic interactions within the superorganism composed of flagellate Streblomastix strix and complex community of Bacteroidetes bacteria on its surface.</title>
        <authorList>
            <person name="Treitli S.C."/>
            <person name="Kolisko M."/>
            <person name="Husnik F."/>
            <person name="Keeling P."/>
            <person name="Hampl V."/>
        </authorList>
    </citation>
    <scope>NUCLEOTIDE SEQUENCE [LARGE SCALE GENOMIC DNA]</scope>
    <source>
        <strain evidence="2">ST1C</strain>
    </source>
</reference>
<evidence type="ECO:0000256" key="1">
    <source>
        <dbReference type="SAM" id="MobiDB-lite"/>
    </source>
</evidence>
<dbReference type="EMBL" id="SNRW01001349">
    <property type="protein sequence ID" value="KAA6396751.1"/>
    <property type="molecule type" value="Genomic_DNA"/>
</dbReference>
<name>A0A5J4WP95_9EUKA</name>
<feature type="region of interest" description="Disordered" evidence="1">
    <location>
        <begin position="232"/>
        <end position="254"/>
    </location>
</feature>
<feature type="compositionally biased region" description="Low complexity" evidence="1">
    <location>
        <begin position="1"/>
        <end position="11"/>
    </location>
</feature>
<protein>
    <submittedName>
        <fullName evidence="2">Uncharacterized protein</fullName>
    </submittedName>
</protein>
<feature type="region of interest" description="Disordered" evidence="1">
    <location>
        <begin position="402"/>
        <end position="424"/>
    </location>
</feature>
<evidence type="ECO:0000313" key="2">
    <source>
        <dbReference type="EMBL" id="KAA6396751.1"/>
    </source>
</evidence>
<sequence length="454" mass="51420">MTRRTNQTNRRPTSRDSYQTPNYANLVPQNPLQVAAQLQPTFKIAFRQNLEIDPLDPDQTITTPDEIPPNAITAALALLAGLSGQDTSQIDFYAEEPSEEQVVEAGQRIRAATDLAKRRKPPKHNNPPAQPMLTFDQILADLETKLLQQNRLLQGTLTQIHKRHDLQGNHDVSAGRHDRIKELTEDPTITNNTSRVKQLEAEIAVSTILDGRNTSNIGRYIIKKNYRLHKRIGPRTKEADSATSNRSDQERARDNVIRIGSRSRQETNAGNLTDCAFTTFKSVAATEPESVHITQSFLQRTFSAVNVRIIAVIIPLQILQTTNSILYQAYSVPDYPIIESVFTNDESTVNTNMRTLTIKQRKCKRLTKRDSTESTSRMSSDATTYLQQQTFRIPLLLYTTQRGQQRRHSKRSLTPTLKKTDESEEDDFLDQVTYGITIPHLLPHNVDLETAQIT</sequence>
<proteinExistence type="predicted"/>
<feature type="region of interest" description="Disordered" evidence="1">
    <location>
        <begin position="1"/>
        <end position="24"/>
    </location>
</feature>